<dbReference type="InterPro" id="IPR038734">
    <property type="entry name" value="YhaN_AAA"/>
</dbReference>
<feature type="transmembrane region" description="Helical" evidence="3">
    <location>
        <begin position="454"/>
        <end position="473"/>
    </location>
</feature>
<accession>A0ABS1DGQ1</accession>
<dbReference type="InterPro" id="IPR027417">
    <property type="entry name" value="P-loop_NTPase"/>
</dbReference>
<name>A0ABS1DGQ1_9PROT</name>
<keyword evidence="6" id="KW-1185">Reference proteome</keyword>
<dbReference type="Gene3D" id="3.40.50.300">
    <property type="entry name" value="P-loop containing nucleotide triphosphate hydrolases"/>
    <property type="match status" value="2"/>
</dbReference>
<dbReference type="Proteomes" id="UP001296873">
    <property type="component" value="Unassembled WGS sequence"/>
</dbReference>
<evidence type="ECO:0000313" key="6">
    <source>
        <dbReference type="Proteomes" id="UP001296873"/>
    </source>
</evidence>
<evidence type="ECO:0000313" key="5">
    <source>
        <dbReference type="EMBL" id="MBK1669660.1"/>
    </source>
</evidence>
<evidence type="ECO:0000256" key="3">
    <source>
        <dbReference type="SAM" id="Phobius"/>
    </source>
</evidence>
<dbReference type="Pfam" id="PF13514">
    <property type="entry name" value="AAA_27"/>
    <property type="match status" value="1"/>
</dbReference>
<dbReference type="SUPFAM" id="SSF52540">
    <property type="entry name" value="P-loop containing nucleoside triphosphate hydrolases"/>
    <property type="match status" value="1"/>
</dbReference>
<sequence>MIIRGWQIDGFGAFRDQRSPELTPGLSVLHGPNEAGKSTLLAFVRGVLFGFPDKRSKAKQPLYQPPGGGAYGGSVFVEHDGRRYQIHRRAGSRSNRATITDAAGHSVPEGELAQILGGADETLFRNVFGFSLWELQEGESLTDEGVRDRIFSNAVAGAGRDARKAAEELEARARALYTPNPRQKKNTAAQLLDEIKQLDQELSAARAAARDYPNKLTAERAAADEKARLDRDIAHWRGRGRELDALLRLWEPWCERARALETLARLSGRDLPRIDPVPDDPALDAQQRQVDALRESLGLQRQRLQDADAQANQLQAEDENLRRTRATLGDAWTEQRVEGFTLPIPEREEVRGWERALNDAETAVTKADEQRAEAERRRRESAERRDKLVRELDSVREPPPALATLQQRQGALEDLRAKVGELARLRDRDGYTRTAVQQAEDRLRELRAAQPGRPATLGLLAAATLALVLAAGLAGLGELVAAGALAAAGLALAGVAGLLRQRGRQTAHKLERAQADLDAKNAEAAEQGERLRTLEAEVLAASETLGFQDLPGEGELARAVTDLGHQLERRRRLDRQVQEAEEQRQDAETRQQEVDRLATALESARAERARLQDAWIAWKRARGFADELSPQGVLDFAERLRDAQTALQQKRTLERKLRQLREAVEGWEQSAREIVDARGGAADATGEALIEAFNAAAQAVQAEQQAYQQVREVEAAVLREAANDPDRAAELRQTLAGGDAQAWSDERAQLDAYLSAQQEARDQALRREQEAARDRQAVETSDRIAELETQRNQLAGEVERIYRQWQTYESARVLIEETLERFERERQPAVFARASARLAAFSHGRYTQIRQAEAGQDFRVIDADNRPVQPIDLSRGTREQLYLAVRLGLIEEFAQRGTSLPLVLDEILVNFDPDRMAAVAGELARFAADHQVLLFTCHPEIAERVQANAPGAASIPMAELAAG</sequence>
<feature type="compositionally biased region" description="Basic and acidic residues" evidence="2">
    <location>
        <begin position="574"/>
        <end position="591"/>
    </location>
</feature>
<feature type="transmembrane region" description="Helical" evidence="3">
    <location>
        <begin position="479"/>
        <end position="499"/>
    </location>
</feature>
<dbReference type="PANTHER" id="PTHR41259:SF1">
    <property type="entry name" value="DOUBLE-STRAND BREAK REPAIR RAD50 ATPASE, PUTATIVE-RELATED"/>
    <property type="match status" value="1"/>
</dbReference>
<keyword evidence="3" id="KW-1133">Transmembrane helix</keyword>
<feature type="coiled-coil region" evidence="1">
    <location>
        <begin position="283"/>
        <end position="324"/>
    </location>
</feature>
<evidence type="ECO:0000256" key="1">
    <source>
        <dbReference type="SAM" id="Coils"/>
    </source>
</evidence>
<keyword evidence="1" id="KW-0175">Coiled coil</keyword>
<keyword evidence="3" id="KW-0812">Transmembrane</keyword>
<dbReference type="EMBL" id="NRRL01000056">
    <property type="protein sequence ID" value="MBK1669660.1"/>
    <property type="molecule type" value="Genomic_DNA"/>
</dbReference>
<dbReference type="PANTHER" id="PTHR41259">
    <property type="entry name" value="DOUBLE-STRAND BREAK REPAIR RAD50 ATPASE, PUTATIVE-RELATED"/>
    <property type="match status" value="1"/>
</dbReference>
<comment type="caution">
    <text evidence="5">The sequence shown here is derived from an EMBL/GenBank/DDBJ whole genome shotgun (WGS) entry which is preliminary data.</text>
</comment>
<feature type="region of interest" description="Disordered" evidence="2">
    <location>
        <begin position="572"/>
        <end position="591"/>
    </location>
</feature>
<feature type="compositionally biased region" description="Basic and acidic residues" evidence="2">
    <location>
        <begin position="366"/>
        <end position="396"/>
    </location>
</feature>
<feature type="coiled-coil region" evidence="1">
    <location>
        <begin position="643"/>
        <end position="677"/>
    </location>
</feature>
<feature type="region of interest" description="Disordered" evidence="2">
    <location>
        <begin position="361"/>
        <end position="398"/>
    </location>
</feature>
<organism evidence="5 6">
    <name type="scientific">Rhodovibrio sodomensis</name>
    <dbReference type="NCBI Taxonomy" id="1088"/>
    <lineage>
        <taxon>Bacteria</taxon>
        <taxon>Pseudomonadati</taxon>
        <taxon>Pseudomonadota</taxon>
        <taxon>Alphaproteobacteria</taxon>
        <taxon>Rhodospirillales</taxon>
        <taxon>Rhodovibrionaceae</taxon>
        <taxon>Rhodovibrio</taxon>
    </lineage>
</organism>
<evidence type="ECO:0000256" key="2">
    <source>
        <dbReference type="SAM" id="MobiDB-lite"/>
    </source>
</evidence>
<proteinExistence type="predicted"/>
<dbReference type="RefSeq" id="WP_200341998.1">
    <property type="nucleotide sequence ID" value="NZ_NRRL01000056.1"/>
</dbReference>
<keyword evidence="3" id="KW-0472">Membrane</keyword>
<reference evidence="5 6" key="1">
    <citation type="journal article" date="2020" name="Microorganisms">
        <title>Osmotic Adaptation and Compatible Solute Biosynthesis of Phototrophic Bacteria as Revealed from Genome Analyses.</title>
        <authorList>
            <person name="Imhoff J.F."/>
            <person name="Rahn T."/>
            <person name="Kunzel S."/>
            <person name="Keller A."/>
            <person name="Neulinger S.C."/>
        </authorList>
    </citation>
    <scope>NUCLEOTIDE SEQUENCE [LARGE SCALE GENOMIC DNA]</scope>
    <source>
        <strain evidence="5 6">DSM 9895</strain>
    </source>
</reference>
<feature type="coiled-coil region" evidence="1">
    <location>
        <begin position="507"/>
        <end position="537"/>
    </location>
</feature>
<evidence type="ECO:0000259" key="4">
    <source>
        <dbReference type="Pfam" id="PF13514"/>
    </source>
</evidence>
<gene>
    <name evidence="5" type="ORF">CKO28_16600</name>
</gene>
<feature type="coiled-coil region" evidence="1">
    <location>
        <begin position="777"/>
        <end position="804"/>
    </location>
</feature>
<feature type="domain" description="YhaN AAA" evidence="4">
    <location>
        <begin position="1"/>
        <end position="211"/>
    </location>
</feature>
<protein>
    <recommendedName>
        <fullName evidence="4">YhaN AAA domain-containing protein</fullName>
    </recommendedName>
</protein>